<proteinExistence type="predicted"/>
<gene>
    <name evidence="1" type="ORF">AHMF7616_00960</name>
</gene>
<sequence length="68" mass="7859">MKNFIITLISMILIGIASSFYLKPNIPTEKKLRHVVAFKFKLGTTPEQMQKATMDFLNLNLRCRRSSL</sequence>
<evidence type="ECO:0000313" key="2">
    <source>
        <dbReference type="Proteomes" id="UP000253919"/>
    </source>
</evidence>
<organism evidence="1 2">
    <name type="scientific">Adhaeribacter pallidiroseus</name>
    <dbReference type="NCBI Taxonomy" id="2072847"/>
    <lineage>
        <taxon>Bacteria</taxon>
        <taxon>Pseudomonadati</taxon>
        <taxon>Bacteroidota</taxon>
        <taxon>Cytophagia</taxon>
        <taxon>Cytophagales</taxon>
        <taxon>Hymenobacteraceae</taxon>
        <taxon>Adhaeribacter</taxon>
    </lineage>
</organism>
<dbReference type="Proteomes" id="UP000253919">
    <property type="component" value="Unassembled WGS sequence"/>
</dbReference>
<protein>
    <submittedName>
        <fullName evidence="1">Uncharacterized protein</fullName>
    </submittedName>
</protein>
<name>A0A369QGH3_9BACT</name>
<accession>A0A369QGH3</accession>
<evidence type="ECO:0000313" key="1">
    <source>
        <dbReference type="EMBL" id="RDC62367.1"/>
    </source>
</evidence>
<comment type="caution">
    <text evidence="1">The sequence shown here is derived from an EMBL/GenBank/DDBJ whole genome shotgun (WGS) entry which is preliminary data.</text>
</comment>
<keyword evidence="2" id="KW-1185">Reference proteome</keyword>
<reference evidence="1 2" key="1">
    <citation type="submission" date="2018-04" db="EMBL/GenBank/DDBJ databases">
        <title>Adhaeribacter sp. HMF7616 genome sequencing and assembly.</title>
        <authorList>
            <person name="Kang H."/>
            <person name="Kang J."/>
            <person name="Cha I."/>
            <person name="Kim H."/>
            <person name="Joh K."/>
        </authorList>
    </citation>
    <scope>NUCLEOTIDE SEQUENCE [LARGE SCALE GENOMIC DNA]</scope>
    <source>
        <strain evidence="1 2">HMF7616</strain>
    </source>
</reference>
<dbReference type="AlphaFoldDB" id="A0A369QGH3"/>
<dbReference type="EMBL" id="QASA01000001">
    <property type="protein sequence ID" value="RDC62367.1"/>
    <property type="molecule type" value="Genomic_DNA"/>
</dbReference>